<dbReference type="Proteomes" id="UP001601992">
    <property type="component" value="Unassembled WGS sequence"/>
</dbReference>
<evidence type="ECO:0000313" key="2">
    <source>
        <dbReference type="Proteomes" id="UP001601992"/>
    </source>
</evidence>
<accession>A0ABW6RZJ6</accession>
<name>A0ABW6RZJ6_9NOCA</name>
<sequence length="109" mass="11114">MSGSGVGGDSCVVDTDAVRQFGRLARQAGQELDGVRGAAIQIAALIGTLVPHSAAVSLLCQSACTAADLVQRSADRLGGLAERTDRAVTAFVEADLAHGRLLAGLEVRI</sequence>
<evidence type="ECO:0000313" key="1">
    <source>
        <dbReference type="EMBL" id="MFF3569458.1"/>
    </source>
</evidence>
<dbReference type="EMBL" id="JBIAQY010000005">
    <property type="protein sequence ID" value="MFF3569458.1"/>
    <property type="molecule type" value="Genomic_DNA"/>
</dbReference>
<reference evidence="1 2" key="1">
    <citation type="submission" date="2024-10" db="EMBL/GenBank/DDBJ databases">
        <title>The Natural Products Discovery Center: Release of the First 8490 Sequenced Strains for Exploring Actinobacteria Biosynthetic Diversity.</title>
        <authorList>
            <person name="Kalkreuter E."/>
            <person name="Kautsar S.A."/>
            <person name="Yang D."/>
            <person name="Bader C.D."/>
            <person name="Teijaro C.N."/>
            <person name="Fluegel L."/>
            <person name="Davis C.M."/>
            <person name="Simpson J.R."/>
            <person name="Lauterbach L."/>
            <person name="Steele A.D."/>
            <person name="Gui C."/>
            <person name="Meng S."/>
            <person name="Li G."/>
            <person name="Viehrig K."/>
            <person name="Ye F."/>
            <person name="Su P."/>
            <person name="Kiefer A.F."/>
            <person name="Nichols A."/>
            <person name="Cepeda A.J."/>
            <person name="Yan W."/>
            <person name="Fan B."/>
            <person name="Jiang Y."/>
            <person name="Adhikari A."/>
            <person name="Zheng C.-J."/>
            <person name="Schuster L."/>
            <person name="Cowan T.M."/>
            <person name="Smanski M.J."/>
            <person name="Chevrette M.G."/>
            <person name="De Carvalho L.P.S."/>
            <person name="Shen B."/>
        </authorList>
    </citation>
    <scope>NUCLEOTIDE SEQUENCE [LARGE SCALE GENOMIC DNA]</scope>
    <source>
        <strain evidence="1 2">NPDC002593</strain>
    </source>
</reference>
<dbReference type="RefSeq" id="WP_157186215.1">
    <property type="nucleotide sequence ID" value="NZ_JBIAQY010000005.1"/>
</dbReference>
<gene>
    <name evidence="1" type="ORF">ACFYXQ_16950</name>
</gene>
<organism evidence="1 2">
    <name type="scientific">Nocardia jiangxiensis</name>
    <dbReference type="NCBI Taxonomy" id="282685"/>
    <lineage>
        <taxon>Bacteria</taxon>
        <taxon>Bacillati</taxon>
        <taxon>Actinomycetota</taxon>
        <taxon>Actinomycetes</taxon>
        <taxon>Mycobacteriales</taxon>
        <taxon>Nocardiaceae</taxon>
        <taxon>Nocardia</taxon>
    </lineage>
</organism>
<proteinExistence type="predicted"/>
<keyword evidence="2" id="KW-1185">Reference proteome</keyword>
<comment type="caution">
    <text evidence="1">The sequence shown here is derived from an EMBL/GenBank/DDBJ whole genome shotgun (WGS) entry which is preliminary data.</text>
</comment>
<evidence type="ECO:0008006" key="3">
    <source>
        <dbReference type="Google" id="ProtNLM"/>
    </source>
</evidence>
<protein>
    <recommendedName>
        <fullName evidence="3">Excreted virulence factor EspC, type VII ESX diderm</fullName>
    </recommendedName>
</protein>